<dbReference type="PANTHER" id="PTHR45339">
    <property type="entry name" value="HYBRID SIGNAL TRANSDUCTION HISTIDINE KINASE J"/>
    <property type="match status" value="1"/>
</dbReference>
<dbReference type="CDD" id="cd00082">
    <property type="entry name" value="HisKA"/>
    <property type="match status" value="1"/>
</dbReference>
<dbReference type="Gene3D" id="3.30.450.20">
    <property type="entry name" value="PAS domain"/>
    <property type="match status" value="1"/>
</dbReference>
<evidence type="ECO:0000256" key="2">
    <source>
        <dbReference type="ARBA" id="ARBA00012438"/>
    </source>
</evidence>
<dbReference type="SUPFAM" id="SSF55874">
    <property type="entry name" value="ATPase domain of HSP90 chaperone/DNA topoisomerase II/histidine kinase"/>
    <property type="match status" value="1"/>
</dbReference>
<dbReference type="Pfam" id="PF00512">
    <property type="entry name" value="HisKA"/>
    <property type="match status" value="1"/>
</dbReference>
<dbReference type="Gene3D" id="3.40.50.2300">
    <property type="match status" value="1"/>
</dbReference>
<dbReference type="InterPro" id="IPR036097">
    <property type="entry name" value="HisK_dim/P_sf"/>
</dbReference>
<feature type="domain" description="Response regulatory" evidence="7">
    <location>
        <begin position="685"/>
        <end position="804"/>
    </location>
</feature>
<reference evidence="8 9" key="1">
    <citation type="submission" date="2017-08" db="EMBL/GenBank/DDBJ databases">
        <authorList>
            <person name="de Groot N.N."/>
        </authorList>
    </citation>
    <scope>NUCLEOTIDE SEQUENCE [LARGE SCALE GENOMIC DNA]</scope>
    <source>
        <strain evidence="8 9">HM2</strain>
    </source>
</reference>
<dbReference type="GO" id="GO:0000155">
    <property type="term" value="F:phosphorelay sensor kinase activity"/>
    <property type="evidence" value="ECO:0007669"/>
    <property type="project" value="InterPro"/>
</dbReference>
<dbReference type="InterPro" id="IPR001789">
    <property type="entry name" value="Sig_transdc_resp-reg_receiver"/>
</dbReference>
<dbReference type="InterPro" id="IPR011006">
    <property type="entry name" value="CheY-like_superfamily"/>
</dbReference>
<dbReference type="PANTHER" id="PTHR45339:SF1">
    <property type="entry name" value="HYBRID SIGNAL TRANSDUCTION HISTIDINE KINASE J"/>
    <property type="match status" value="1"/>
</dbReference>
<dbReference type="SUPFAM" id="SSF47384">
    <property type="entry name" value="Homodimeric domain of signal transducing histidine kinase"/>
    <property type="match status" value="1"/>
</dbReference>
<dbReference type="SUPFAM" id="SSF52172">
    <property type="entry name" value="CheY-like"/>
    <property type="match status" value="1"/>
</dbReference>
<keyword evidence="8" id="KW-0418">Kinase</keyword>
<dbReference type="PROSITE" id="PS50109">
    <property type="entry name" value="HIS_KIN"/>
    <property type="match status" value="1"/>
</dbReference>
<comment type="catalytic activity">
    <reaction evidence="1">
        <text>ATP + protein L-histidine = ADP + protein N-phospho-L-histidine.</text>
        <dbReference type="EC" id="2.7.13.3"/>
    </reaction>
</comment>
<protein>
    <recommendedName>
        <fullName evidence="2">histidine kinase</fullName>
        <ecNumber evidence="2">2.7.13.3</ecNumber>
    </recommendedName>
</protein>
<name>A0A380S685_FIBSU</name>
<evidence type="ECO:0000313" key="8">
    <source>
        <dbReference type="EMBL" id="SUQ24238.1"/>
    </source>
</evidence>
<dbReference type="PRINTS" id="PR00344">
    <property type="entry name" value="BCTRLSENSOR"/>
</dbReference>
<keyword evidence="3 5" id="KW-0597">Phosphoprotein</keyword>
<evidence type="ECO:0000256" key="5">
    <source>
        <dbReference type="PROSITE-ProRule" id="PRU00169"/>
    </source>
</evidence>
<dbReference type="InterPro" id="IPR003661">
    <property type="entry name" value="HisK_dim/P_dom"/>
</dbReference>
<dbReference type="EC" id="2.7.13.3" evidence="2"/>
<keyword evidence="8" id="KW-0808">Transferase</keyword>
<dbReference type="PROSITE" id="PS50110">
    <property type="entry name" value="RESPONSE_REGULATORY"/>
    <property type="match status" value="1"/>
</dbReference>
<evidence type="ECO:0000313" key="9">
    <source>
        <dbReference type="Proteomes" id="UP000255423"/>
    </source>
</evidence>
<dbReference type="InterPro" id="IPR036890">
    <property type="entry name" value="HATPase_C_sf"/>
</dbReference>
<gene>
    <name evidence="8" type="ORF">SAMN05661053_1633</name>
</gene>
<dbReference type="CDD" id="cd16922">
    <property type="entry name" value="HATPase_EvgS-ArcB-TorS-like"/>
    <property type="match status" value="1"/>
</dbReference>
<dbReference type="SMART" id="SM00448">
    <property type="entry name" value="REC"/>
    <property type="match status" value="1"/>
</dbReference>
<keyword evidence="4" id="KW-0902">Two-component regulatory system</keyword>
<organism evidence="8 9">
    <name type="scientific">Fibrobacter succinogenes</name>
    <name type="common">Bacteroides succinogenes</name>
    <dbReference type="NCBI Taxonomy" id="833"/>
    <lineage>
        <taxon>Bacteria</taxon>
        <taxon>Pseudomonadati</taxon>
        <taxon>Fibrobacterota</taxon>
        <taxon>Fibrobacteria</taxon>
        <taxon>Fibrobacterales</taxon>
        <taxon>Fibrobacteraceae</taxon>
        <taxon>Fibrobacter</taxon>
    </lineage>
</organism>
<dbReference type="InterPro" id="IPR004358">
    <property type="entry name" value="Sig_transdc_His_kin-like_C"/>
</dbReference>
<dbReference type="InterPro" id="IPR003594">
    <property type="entry name" value="HATPase_dom"/>
</dbReference>
<dbReference type="AlphaFoldDB" id="A0A380S685"/>
<sequence length="806" mass="91952">MEGIFLLEDQQIMDCLESSDLTHAILSSAGVGLWVIEVDEGRPPRMYADKALLQILGFPEETLPEDLYNLWCNNVDLSYYEAYAEFVEQMNRGEMSELEYAWNHQSRGVIFLQNHGKRNDEYKRGVRLEGCCTDVTEQVEFKMHVRELDQYSDIANTLGDGFDNIYYVDINDNSFIEFNAQGVVKTLDAKNCKDFFEGFEQALEKVVFREDWDAVKNFVDKEKLLHGLEKDRAVSVSFRFSFDGRLVYYRLKAAKTPDSENHIVVTLENVDEEESAKAERKAIANRDMAVISGLSDDFGCVVYVDYETLSEVHYRFDPMFDEMVPGWSKIDNFGERLKVLVDTVVHPSDRESFCAATEPTKVLDMVDREHMYFVNFRLQVGGEDIYYQIKFVKDENFKNHVIAGFHSVDAETKREMANLEKAELANKAKSAFLFNMSHDIRTPLNAMIGFTDMAVKNIDDKAKALDCLSKSKLSSEHLLSLINDVLDMSRIESGKVELDLNPVNLDENSEDYVPMLRSLAEKKNVHFEFAHHDIQNRYVYVDFLRLNQVVINVVSNAVKYTPSGGSVTVDITQIPSEREGYGLYQIVIKDTGIGMSAEYQQHLFDEFSRERTSTVSKQQGTGLGLAITKRIVDMMEGSIDVESKVGEGSKFTIRIPMRIQENPEAVEQVRFAHSEQESISFEGFKVLVVEDNELNLEISKDILESAGVVVESAEDGSIAVERLKEKGPDYYDCILMDIQMPVMDGFEATREIRKMFPDKRIPIIALSANAFDEDRRKSFEAGMDGHLAKPIVIAQLEDSLKKYLKR</sequence>
<evidence type="ECO:0000259" key="6">
    <source>
        <dbReference type="PROSITE" id="PS50109"/>
    </source>
</evidence>
<evidence type="ECO:0000259" key="7">
    <source>
        <dbReference type="PROSITE" id="PS50110"/>
    </source>
</evidence>
<dbReference type="Gene3D" id="3.30.565.10">
    <property type="entry name" value="Histidine kinase-like ATPase, C-terminal domain"/>
    <property type="match status" value="1"/>
</dbReference>
<dbReference type="EMBL" id="UHJL01000002">
    <property type="protein sequence ID" value="SUQ24238.1"/>
    <property type="molecule type" value="Genomic_DNA"/>
</dbReference>
<feature type="modified residue" description="4-aspartylphosphate" evidence="5">
    <location>
        <position position="737"/>
    </location>
</feature>
<dbReference type="SMART" id="SM00387">
    <property type="entry name" value="HATPase_c"/>
    <property type="match status" value="1"/>
</dbReference>
<dbReference type="Proteomes" id="UP000255423">
    <property type="component" value="Unassembled WGS sequence"/>
</dbReference>
<dbReference type="InterPro" id="IPR005467">
    <property type="entry name" value="His_kinase_dom"/>
</dbReference>
<dbReference type="FunFam" id="3.30.565.10:FF:000010">
    <property type="entry name" value="Sensor histidine kinase RcsC"/>
    <property type="match status" value="1"/>
</dbReference>
<evidence type="ECO:0000256" key="4">
    <source>
        <dbReference type="ARBA" id="ARBA00023012"/>
    </source>
</evidence>
<proteinExistence type="predicted"/>
<evidence type="ECO:0000256" key="1">
    <source>
        <dbReference type="ARBA" id="ARBA00000085"/>
    </source>
</evidence>
<dbReference type="SMART" id="SM00388">
    <property type="entry name" value="HisKA"/>
    <property type="match status" value="1"/>
</dbReference>
<dbReference type="Pfam" id="PF02518">
    <property type="entry name" value="HATPase_c"/>
    <property type="match status" value="1"/>
</dbReference>
<dbReference type="Gene3D" id="1.10.287.130">
    <property type="match status" value="1"/>
</dbReference>
<evidence type="ECO:0000256" key="3">
    <source>
        <dbReference type="ARBA" id="ARBA00022553"/>
    </source>
</evidence>
<dbReference type="Pfam" id="PF00072">
    <property type="entry name" value="Response_reg"/>
    <property type="match status" value="1"/>
</dbReference>
<feature type="domain" description="Histidine kinase" evidence="6">
    <location>
        <begin position="435"/>
        <end position="659"/>
    </location>
</feature>
<dbReference type="CDD" id="cd17546">
    <property type="entry name" value="REC_hyHK_CKI1_RcsC-like"/>
    <property type="match status" value="1"/>
</dbReference>
<accession>A0A380S685</accession>